<dbReference type="Proteomes" id="UP000825381">
    <property type="component" value="Chromosome"/>
</dbReference>
<gene>
    <name evidence="2" type="ORF">K1I41_09770</name>
</gene>
<protein>
    <submittedName>
        <fullName evidence="2">DUF2752 domain-containing protein</fullName>
    </submittedName>
</protein>
<dbReference type="InterPro" id="IPR021215">
    <property type="entry name" value="DUF2752"/>
</dbReference>
<evidence type="ECO:0000313" key="2">
    <source>
        <dbReference type="EMBL" id="QYJ67826.1"/>
    </source>
</evidence>
<feature type="transmembrane region" description="Helical" evidence="1">
    <location>
        <begin position="7"/>
        <end position="26"/>
    </location>
</feature>
<feature type="transmembrane region" description="Helical" evidence="1">
    <location>
        <begin position="70"/>
        <end position="91"/>
    </location>
</feature>
<sequence>MTRNKLYLIIALGLIAGYSWLAYIMLQGHSEHNHTPACLFKNTTGVPCPSCGNTRSIIALTEGNISEALLINPLGIIVASIMLIFPLWLLYDVSLKKDTLYKNYLKFEKTIKTKHLAIVLVVLVIINWIWNIQKGL</sequence>
<dbReference type="EMBL" id="CP080429">
    <property type="protein sequence ID" value="QYJ67826.1"/>
    <property type="molecule type" value="Genomic_DNA"/>
</dbReference>
<keyword evidence="1" id="KW-0472">Membrane</keyword>
<organism evidence="2 3">
    <name type="scientific">Flavobacterium litorale</name>
    <dbReference type="NCBI Taxonomy" id="2856519"/>
    <lineage>
        <taxon>Bacteria</taxon>
        <taxon>Pseudomonadati</taxon>
        <taxon>Bacteroidota</taxon>
        <taxon>Flavobacteriia</taxon>
        <taxon>Flavobacteriales</taxon>
        <taxon>Flavobacteriaceae</taxon>
        <taxon>Flavobacterium</taxon>
    </lineage>
</organism>
<name>A0ABX8VB26_9FLAO</name>
<keyword evidence="1" id="KW-1133">Transmembrane helix</keyword>
<evidence type="ECO:0000256" key="1">
    <source>
        <dbReference type="SAM" id="Phobius"/>
    </source>
</evidence>
<evidence type="ECO:0000313" key="3">
    <source>
        <dbReference type="Proteomes" id="UP000825381"/>
    </source>
</evidence>
<accession>A0ABX8VB26</accession>
<keyword evidence="1" id="KW-0812">Transmembrane</keyword>
<feature type="transmembrane region" description="Helical" evidence="1">
    <location>
        <begin position="111"/>
        <end position="130"/>
    </location>
</feature>
<reference evidence="2 3" key="1">
    <citation type="submission" date="2021-07" db="EMBL/GenBank/DDBJ databases">
        <title>Flavobacterium WSW3-B6 sp.nov, isolated from seaweed.</title>
        <authorList>
            <person name="Muhammad N."/>
            <person name="Ho H."/>
            <person name="Lee Y.-J."/>
            <person name="Nguyen T."/>
            <person name="Ho J."/>
            <person name="Kim S.-G."/>
        </authorList>
    </citation>
    <scope>NUCLEOTIDE SEQUENCE [LARGE SCALE GENOMIC DNA]</scope>
    <source>
        <strain evidence="2 3">WSW3-B6</strain>
    </source>
</reference>
<proteinExistence type="predicted"/>
<keyword evidence="3" id="KW-1185">Reference proteome</keyword>
<dbReference type="RefSeq" id="WP_220640171.1">
    <property type="nucleotide sequence ID" value="NZ_CP080429.1"/>
</dbReference>
<dbReference type="Pfam" id="PF10825">
    <property type="entry name" value="DUF2752"/>
    <property type="match status" value="1"/>
</dbReference>